<name>A0A7S3PLG1_9STRA</name>
<keyword evidence="1" id="KW-1133">Transmembrane helix</keyword>
<evidence type="ECO:0000256" key="1">
    <source>
        <dbReference type="SAM" id="Phobius"/>
    </source>
</evidence>
<feature type="transmembrane region" description="Helical" evidence="1">
    <location>
        <begin position="178"/>
        <end position="196"/>
    </location>
</feature>
<keyword evidence="1" id="KW-0472">Membrane</keyword>
<dbReference type="AlphaFoldDB" id="A0A7S3PLG1"/>
<reference evidence="2" key="1">
    <citation type="submission" date="2021-01" db="EMBL/GenBank/DDBJ databases">
        <authorList>
            <person name="Corre E."/>
            <person name="Pelletier E."/>
            <person name="Niang G."/>
            <person name="Scheremetjew M."/>
            <person name="Finn R."/>
            <person name="Kale V."/>
            <person name="Holt S."/>
            <person name="Cochrane G."/>
            <person name="Meng A."/>
            <person name="Brown T."/>
            <person name="Cohen L."/>
        </authorList>
    </citation>
    <scope>NUCLEOTIDE SEQUENCE</scope>
    <source>
        <strain evidence="2">GSBS06</strain>
    </source>
</reference>
<organism evidence="2">
    <name type="scientific">Aplanochytrium stocchinoi</name>
    <dbReference type="NCBI Taxonomy" id="215587"/>
    <lineage>
        <taxon>Eukaryota</taxon>
        <taxon>Sar</taxon>
        <taxon>Stramenopiles</taxon>
        <taxon>Bigyra</taxon>
        <taxon>Labyrinthulomycetes</taxon>
        <taxon>Thraustochytrida</taxon>
        <taxon>Thraustochytriidae</taxon>
        <taxon>Aplanochytrium</taxon>
    </lineage>
</organism>
<sequence length="320" mass="37443">MQNLGTPALPDLPHNDLIGDKTKLWAFWTTLTTISAFNIGFFIYYFRSAKANTSKVDKSTASYQTWLRFLAVPFVFECGWRSVLPSIYTQRTTFWDSPLNSIMVDRTLACIGEVAWSLQFSLILRRINEDVGRVNSEPPAKVVKIASYVIPILAVFGELFSYTCVATTNNIYCAVENSFWTAQFVLLAPCCAYLFSKIQDEKFKEKDIAHPKFFVVIAVLMGIFYVPYMIFFNLPMYLDRWHTDNKNGKKYFGFFDGMKDATIHWDQSWHWEDWDSDWFWMVWYFTYIVWTSIWMMKAPRIKDKEDIPQSDAQLDTPLLP</sequence>
<accession>A0A7S3PLG1</accession>
<evidence type="ECO:0000313" key="2">
    <source>
        <dbReference type="EMBL" id="CAE0443270.1"/>
    </source>
</evidence>
<proteinExistence type="predicted"/>
<gene>
    <name evidence="2" type="ORF">ASTO00021_LOCUS13364</name>
</gene>
<feature type="transmembrane region" description="Helical" evidence="1">
    <location>
        <begin position="25"/>
        <end position="46"/>
    </location>
</feature>
<protein>
    <submittedName>
        <fullName evidence="2">Uncharacterized protein</fullName>
    </submittedName>
</protein>
<feature type="transmembrane region" description="Helical" evidence="1">
    <location>
        <begin position="208"/>
        <end position="231"/>
    </location>
</feature>
<keyword evidence="1" id="KW-0812">Transmembrane</keyword>
<feature type="transmembrane region" description="Helical" evidence="1">
    <location>
        <begin position="145"/>
        <end position="172"/>
    </location>
</feature>
<dbReference type="EMBL" id="HBIN01017518">
    <property type="protein sequence ID" value="CAE0443270.1"/>
    <property type="molecule type" value="Transcribed_RNA"/>
</dbReference>
<feature type="transmembrane region" description="Helical" evidence="1">
    <location>
        <begin position="278"/>
        <end position="296"/>
    </location>
</feature>